<dbReference type="KEGG" id="ote:Oter_2618"/>
<dbReference type="EMBL" id="CP001032">
    <property type="protein sequence ID" value="ACB75899.1"/>
    <property type="molecule type" value="Genomic_DNA"/>
</dbReference>
<dbReference type="Pfam" id="PF00248">
    <property type="entry name" value="Aldo_ket_red"/>
    <property type="match status" value="1"/>
</dbReference>
<sequence>MKQRSFGCTGAQLPEFCLGTMNFGWRIGESTSLAVLDAYHAAGGNFIQALAPNPGVDDGPASVAASEAVVGRWWRARGHARSALVLATRISLREARDLTEEDLAKQLQRSIDDSLARFQTDYLDLLVCEWAGPQRIAPAIRAVLDQSVRTGRLRYLAFAELPAWRLVNEIHAGYRANHCRIDALQADYSLLARARVETELGGACETYRLGLIARSPLAGGLLAKREGSSLALGTSRLRWLVERYGFDCGAKVVRTVNQLAHEHDRTPAQIALAWVLHHPHVTSALIGANSVALLREIVAAGELSLSASDLERLDRASTVQRTHLPLRDATVDPSSTSPTATTEVARENELLTV</sequence>
<keyword evidence="1" id="KW-0560">Oxidoreductase</keyword>
<dbReference type="PANTHER" id="PTHR43364">
    <property type="entry name" value="NADH-SPECIFIC METHYLGLYOXAL REDUCTASE-RELATED"/>
    <property type="match status" value="1"/>
</dbReference>
<protein>
    <submittedName>
        <fullName evidence="3">Aldo/keto reductase</fullName>
    </submittedName>
</protein>
<dbReference type="GO" id="GO:0005829">
    <property type="term" value="C:cytosol"/>
    <property type="evidence" value="ECO:0007669"/>
    <property type="project" value="TreeGrafter"/>
</dbReference>
<evidence type="ECO:0000313" key="4">
    <source>
        <dbReference type="Proteomes" id="UP000007013"/>
    </source>
</evidence>
<dbReference type="GO" id="GO:0016491">
    <property type="term" value="F:oxidoreductase activity"/>
    <property type="evidence" value="ECO:0007669"/>
    <property type="project" value="UniProtKB-KW"/>
</dbReference>
<dbReference type="Gene3D" id="3.20.20.100">
    <property type="entry name" value="NADP-dependent oxidoreductase domain"/>
    <property type="match status" value="1"/>
</dbReference>
<dbReference type="HOGENOM" id="CLU_023205_2_0_0"/>
<reference evidence="3 4" key="1">
    <citation type="journal article" date="2011" name="J. Bacteriol.">
        <title>Genome sequence of the verrucomicrobium Opitutus terrae PB90-1, an abundant inhabitant of rice paddy soil ecosystems.</title>
        <authorList>
            <person name="van Passel M.W."/>
            <person name="Kant R."/>
            <person name="Palva A."/>
            <person name="Copeland A."/>
            <person name="Lucas S."/>
            <person name="Lapidus A."/>
            <person name="Glavina del Rio T."/>
            <person name="Pitluck S."/>
            <person name="Goltsman E."/>
            <person name="Clum A."/>
            <person name="Sun H."/>
            <person name="Schmutz J."/>
            <person name="Larimer F.W."/>
            <person name="Land M.L."/>
            <person name="Hauser L."/>
            <person name="Kyrpides N."/>
            <person name="Mikhailova N."/>
            <person name="Richardson P.P."/>
            <person name="Janssen P.H."/>
            <person name="de Vos W.M."/>
            <person name="Smidt H."/>
        </authorList>
    </citation>
    <scope>NUCLEOTIDE SEQUENCE [LARGE SCALE GENOMIC DNA]</scope>
    <source>
        <strain evidence="4">DSM 11246 / JCM 15787 / PB90-1</strain>
    </source>
</reference>
<gene>
    <name evidence="3" type="ordered locus">Oter_2618</name>
</gene>
<evidence type="ECO:0000313" key="3">
    <source>
        <dbReference type="EMBL" id="ACB75899.1"/>
    </source>
</evidence>
<evidence type="ECO:0000256" key="1">
    <source>
        <dbReference type="ARBA" id="ARBA00023002"/>
    </source>
</evidence>
<dbReference type="OrthoDB" id="193962at2"/>
<dbReference type="RefSeq" id="WP_012375434.1">
    <property type="nucleotide sequence ID" value="NC_010571.1"/>
</dbReference>
<dbReference type="InterPro" id="IPR023210">
    <property type="entry name" value="NADP_OxRdtase_dom"/>
</dbReference>
<dbReference type="SUPFAM" id="SSF51430">
    <property type="entry name" value="NAD(P)-linked oxidoreductase"/>
    <property type="match status" value="1"/>
</dbReference>
<organism evidence="3 4">
    <name type="scientific">Opitutus terrae (strain DSM 11246 / JCM 15787 / PB90-1)</name>
    <dbReference type="NCBI Taxonomy" id="452637"/>
    <lineage>
        <taxon>Bacteria</taxon>
        <taxon>Pseudomonadati</taxon>
        <taxon>Verrucomicrobiota</taxon>
        <taxon>Opitutia</taxon>
        <taxon>Opitutales</taxon>
        <taxon>Opitutaceae</taxon>
        <taxon>Opitutus</taxon>
    </lineage>
</organism>
<evidence type="ECO:0000259" key="2">
    <source>
        <dbReference type="Pfam" id="PF00248"/>
    </source>
</evidence>
<proteinExistence type="predicted"/>
<accession>B1ZU17</accession>
<dbReference type="eggNOG" id="COG0667">
    <property type="taxonomic scope" value="Bacteria"/>
</dbReference>
<feature type="domain" description="NADP-dependent oxidoreductase" evidence="2">
    <location>
        <begin position="17"/>
        <end position="316"/>
    </location>
</feature>
<dbReference type="PANTHER" id="PTHR43364:SF4">
    <property type="entry name" value="NAD(P)-LINKED OXIDOREDUCTASE SUPERFAMILY PROTEIN"/>
    <property type="match status" value="1"/>
</dbReference>
<name>B1ZU17_OPITP</name>
<dbReference type="InterPro" id="IPR036812">
    <property type="entry name" value="NAD(P)_OxRdtase_dom_sf"/>
</dbReference>
<keyword evidence="4" id="KW-1185">Reference proteome</keyword>
<dbReference type="InterPro" id="IPR050523">
    <property type="entry name" value="AKR_Detox_Biosynth"/>
</dbReference>
<dbReference type="Proteomes" id="UP000007013">
    <property type="component" value="Chromosome"/>
</dbReference>
<dbReference type="AlphaFoldDB" id="B1ZU17"/>
<dbReference type="STRING" id="452637.Oter_2618"/>